<dbReference type="GO" id="GO:0008379">
    <property type="term" value="F:thioredoxin peroxidase activity"/>
    <property type="evidence" value="ECO:0007669"/>
    <property type="project" value="InterPro"/>
</dbReference>
<evidence type="ECO:0000256" key="3">
    <source>
        <dbReference type="SAM" id="SignalP"/>
    </source>
</evidence>
<dbReference type="EMBL" id="JXXZ01000019">
    <property type="protein sequence ID" value="KJY96167.1"/>
    <property type="molecule type" value="Genomic_DNA"/>
</dbReference>
<evidence type="ECO:0000313" key="8">
    <source>
        <dbReference type="Proteomes" id="UP000305874"/>
    </source>
</evidence>
<keyword evidence="2" id="KW-0676">Redox-active center</keyword>
<keyword evidence="1" id="KW-1015">Disulfide bond</keyword>
<reference evidence="8" key="3">
    <citation type="submission" date="2019-06" db="EMBL/GenBank/DDBJ databases">
        <title>Co-occurence of chitin degradation, pigmentation and bioactivity in marine Pseudoalteromonas.</title>
        <authorList>
            <person name="Sonnenschein E.C."/>
            <person name="Bech P.K."/>
        </authorList>
    </citation>
    <scope>NUCLEOTIDE SEQUENCE [LARGE SCALE GENOMIC DNA]</scope>
    <source>
        <strain evidence="8">S2897</strain>
    </source>
</reference>
<dbReference type="GeneID" id="58230322"/>
<dbReference type="InterPro" id="IPR002065">
    <property type="entry name" value="TPX"/>
</dbReference>
<feature type="chain" id="PRO_5033222387" evidence="3">
    <location>
        <begin position="20"/>
        <end position="195"/>
    </location>
</feature>
<feature type="domain" description="Thioredoxin" evidence="4">
    <location>
        <begin position="47"/>
        <end position="195"/>
    </location>
</feature>
<dbReference type="STRING" id="151081.TW72_17645"/>
<dbReference type="Proteomes" id="UP000033664">
    <property type="component" value="Unassembled WGS sequence"/>
</dbReference>
<dbReference type="InterPro" id="IPR050455">
    <property type="entry name" value="Tpx_Peroxidase_subfamily"/>
</dbReference>
<dbReference type="PROSITE" id="PS51352">
    <property type="entry name" value="THIOREDOXIN_2"/>
    <property type="match status" value="1"/>
</dbReference>
<keyword evidence="6" id="KW-0560">Oxidoreductase</keyword>
<evidence type="ECO:0000256" key="2">
    <source>
        <dbReference type="ARBA" id="ARBA00023284"/>
    </source>
</evidence>
<dbReference type="PANTHER" id="PTHR43110:SF1">
    <property type="entry name" value="THIOL PEROXIDASE"/>
    <property type="match status" value="1"/>
</dbReference>
<evidence type="ECO:0000313" key="5">
    <source>
        <dbReference type="EMBL" id="KJY96167.1"/>
    </source>
</evidence>
<accession>A0A0F4PIB0</accession>
<dbReference type="InterPro" id="IPR036249">
    <property type="entry name" value="Thioredoxin-like_sf"/>
</dbReference>
<dbReference type="AlphaFoldDB" id="A0A0F4PIB0"/>
<keyword evidence="6" id="KW-0575">Peroxidase</keyword>
<dbReference type="PATRIC" id="fig|151081.8.peg.3216"/>
<evidence type="ECO:0000256" key="1">
    <source>
        <dbReference type="ARBA" id="ARBA00023157"/>
    </source>
</evidence>
<keyword evidence="3" id="KW-0732">Signal</keyword>
<evidence type="ECO:0000313" key="7">
    <source>
        <dbReference type="Proteomes" id="UP000033664"/>
    </source>
</evidence>
<dbReference type="RefSeq" id="WP_022946158.1">
    <property type="nucleotide sequence ID" value="NZ_CP023396.1"/>
</dbReference>
<evidence type="ECO:0000313" key="6">
    <source>
        <dbReference type="EMBL" id="TMP85634.1"/>
    </source>
</evidence>
<dbReference type="InterPro" id="IPR013766">
    <property type="entry name" value="Thioredoxin_domain"/>
</dbReference>
<name>A0A0F4PIB0_9GAMM</name>
<dbReference type="NCBIfam" id="NF001808">
    <property type="entry name" value="PRK00522.1"/>
    <property type="match status" value="1"/>
</dbReference>
<protein>
    <submittedName>
        <fullName evidence="5">Redoxin</fullName>
    </submittedName>
    <submittedName>
        <fullName evidence="6">Thiol peroxidase</fullName>
    </submittedName>
</protein>
<evidence type="ECO:0000259" key="4">
    <source>
        <dbReference type="PROSITE" id="PS51352"/>
    </source>
</evidence>
<comment type="caution">
    <text evidence="5">The sequence shown here is derived from an EMBL/GenBank/DDBJ whole genome shotgun (WGS) entry which is preliminary data.</text>
</comment>
<dbReference type="OrthoDB" id="9781543at2"/>
<dbReference type="Proteomes" id="UP000305874">
    <property type="component" value="Unassembled WGS sequence"/>
</dbReference>
<reference evidence="5 7" key="1">
    <citation type="journal article" date="2015" name="BMC Genomics">
        <title>Genome mining reveals unlocked bioactive potential of marine Gram-negative bacteria.</title>
        <authorList>
            <person name="Machado H."/>
            <person name="Sonnenschein E.C."/>
            <person name="Melchiorsen J."/>
            <person name="Gram L."/>
        </authorList>
    </citation>
    <scope>NUCLEOTIDE SEQUENCE [LARGE SCALE GENOMIC DNA]</scope>
    <source>
        <strain evidence="5 7">S3137</strain>
    </source>
</reference>
<keyword evidence="7" id="KW-1185">Reference proteome</keyword>
<dbReference type="CDD" id="cd03014">
    <property type="entry name" value="PRX_Atyp2cys"/>
    <property type="match status" value="1"/>
</dbReference>
<reference evidence="6" key="4">
    <citation type="submission" date="2019-09" db="EMBL/GenBank/DDBJ databases">
        <title>Co-occurence of chitin degradation, pigmentation and bioactivity in marine Pseudoalteromonas.</title>
        <authorList>
            <person name="Sonnenschein E.C."/>
            <person name="Bech P.K."/>
        </authorList>
    </citation>
    <scope>NUCLEOTIDE SEQUENCE</scope>
    <source>
        <strain evidence="6">S2897</strain>
    </source>
</reference>
<organism evidence="5 7">
    <name type="scientific">Pseudoalteromonas ruthenica</name>
    <dbReference type="NCBI Taxonomy" id="151081"/>
    <lineage>
        <taxon>Bacteria</taxon>
        <taxon>Pseudomonadati</taxon>
        <taxon>Pseudomonadota</taxon>
        <taxon>Gammaproteobacteria</taxon>
        <taxon>Alteromonadales</taxon>
        <taxon>Pseudoalteromonadaceae</taxon>
        <taxon>Pseudoalteromonas</taxon>
    </lineage>
</organism>
<feature type="signal peptide" evidence="3">
    <location>
        <begin position="1"/>
        <end position="19"/>
    </location>
</feature>
<proteinExistence type="predicted"/>
<dbReference type="PANTHER" id="PTHR43110">
    <property type="entry name" value="THIOL PEROXIDASE"/>
    <property type="match status" value="1"/>
</dbReference>
<sequence length="195" mass="21305">MFKKLALCTLLTCSTVALAQQSETINTIDAGKVTAQGKPVTLLGKGVKVGDAAPDFRTVNAQFEPRSLNDYQGKAVLLSVVPSLDTGVCSIQTKHFNEKVASEFPQVAMLTVSTDLPFAQKRYCAAEGIDKLETLSDAVWRDFGEQYGLLIKDMGLLSRAVLVLDKDHKVIYKQLVSDLSKEPNYDHAIRALNSL</sequence>
<dbReference type="eggNOG" id="COG2077">
    <property type="taxonomic scope" value="Bacteria"/>
</dbReference>
<dbReference type="SUPFAM" id="SSF52833">
    <property type="entry name" value="Thioredoxin-like"/>
    <property type="match status" value="1"/>
</dbReference>
<gene>
    <name evidence="6" type="ORF">CWC05_17760</name>
    <name evidence="5" type="ORF">TW72_17645</name>
</gene>
<reference evidence="6 8" key="2">
    <citation type="submission" date="2017-12" db="EMBL/GenBank/DDBJ databases">
        <authorList>
            <person name="Paulsen S."/>
            <person name="Gram L.K."/>
        </authorList>
    </citation>
    <scope>NUCLEOTIDE SEQUENCE [LARGE SCALE GENOMIC DNA]</scope>
    <source>
        <strain evidence="6 8">S2897</strain>
    </source>
</reference>
<dbReference type="Gene3D" id="3.40.30.10">
    <property type="entry name" value="Glutaredoxin"/>
    <property type="match status" value="1"/>
</dbReference>
<dbReference type="Pfam" id="PF08534">
    <property type="entry name" value="Redoxin"/>
    <property type="match status" value="1"/>
</dbReference>
<dbReference type="EMBL" id="PNCG01000022">
    <property type="protein sequence ID" value="TMP85634.1"/>
    <property type="molecule type" value="Genomic_DNA"/>
</dbReference>
<dbReference type="InterPro" id="IPR013740">
    <property type="entry name" value="Redoxin"/>
</dbReference>